<name>A0A063Y682_9GAMM</name>
<reference evidence="1 2" key="1">
    <citation type="journal article" date="2005" name="Int. J. Syst. Evol. Microbiol.">
        <title>Nitrincola lacisaponensis gen. nov., sp. nov., a novel alkaliphilic bacterium isolated from an alkaline, saline lake.</title>
        <authorList>
            <person name="Dimitriu P.A."/>
            <person name="Shukla S.K."/>
            <person name="Conradt J."/>
            <person name="Marquez M.C."/>
            <person name="Ventosa A."/>
            <person name="Maglia A."/>
            <person name="Peyton B.M."/>
            <person name="Pinkart H.C."/>
            <person name="Mormile M.R."/>
        </authorList>
    </citation>
    <scope>NUCLEOTIDE SEQUENCE [LARGE SCALE GENOMIC DNA]</scope>
    <source>
        <strain evidence="1 2">4CA</strain>
    </source>
</reference>
<proteinExistence type="predicted"/>
<comment type="caution">
    <text evidence="1">The sequence shown here is derived from an EMBL/GenBank/DDBJ whole genome shotgun (WGS) entry which is preliminary data.</text>
</comment>
<organism evidence="1 2">
    <name type="scientific">Nitrincola lacisaponensis</name>
    <dbReference type="NCBI Taxonomy" id="267850"/>
    <lineage>
        <taxon>Bacteria</taxon>
        <taxon>Pseudomonadati</taxon>
        <taxon>Pseudomonadota</taxon>
        <taxon>Gammaproteobacteria</taxon>
        <taxon>Oceanospirillales</taxon>
        <taxon>Oceanospirillaceae</taxon>
        <taxon>Nitrincola</taxon>
    </lineage>
</organism>
<evidence type="ECO:0008006" key="3">
    <source>
        <dbReference type="Google" id="ProtNLM"/>
    </source>
</evidence>
<accession>A0A063Y682</accession>
<gene>
    <name evidence="1" type="ORF">ADINL_0863</name>
</gene>
<dbReference type="RefSeq" id="WP_036544299.1">
    <property type="nucleotide sequence ID" value="NZ_JBKBNO010000001.1"/>
</dbReference>
<evidence type="ECO:0000313" key="1">
    <source>
        <dbReference type="EMBL" id="KDE40271.1"/>
    </source>
</evidence>
<dbReference type="OrthoDB" id="6170231at2"/>
<dbReference type="AlphaFoldDB" id="A0A063Y682"/>
<dbReference type="Proteomes" id="UP000027318">
    <property type="component" value="Unassembled WGS sequence"/>
</dbReference>
<evidence type="ECO:0000313" key="2">
    <source>
        <dbReference type="Proteomes" id="UP000027318"/>
    </source>
</evidence>
<dbReference type="EMBL" id="JMSZ01000016">
    <property type="protein sequence ID" value="KDE40271.1"/>
    <property type="molecule type" value="Genomic_DNA"/>
</dbReference>
<sequence length="77" mass="8638">MLLLDLLHHLQGYFTRAVTRQSVAHLDARLLKDVGLTPDGRQCLPQESDTPNNLTIRALPKVDTPVQQRVVAIVQKN</sequence>
<protein>
    <recommendedName>
        <fullName evidence="3">DUF1127 domain-containing protein</fullName>
    </recommendedName>
</protein>
<keyword evidence="2" id="KW-1185">Reference proteome</keyword>